<dbReference type="InterPro" id="IPR002105">
    <property type="entry name" value="Dockerin_1_rpt"/>
</dbReference>
<dbReference type="CDD" id="cd14256">
    <property type="entry name" value="Dockerin_I"/>
    <property type="match status" value="3"/>
</dbReference>
<feature type="domain" description="Dockerin" evidence="7">
    <location>
        <begin position="555"/>
        <end position="623"/>
    </location>
</feature>
<feature type="domain" description="Dockerin" evidence="7">
    <location>
        <begin position="482"/>
        <end position="551"/>
    </location>
</feature>
<dbReference type="InterPro" id="IPR016134">
    <property type="entry name" value="Dockerin_dom"/>
</dbReference>
<dbReference type="SUPFAM" id="SSF52743">
    <property type="entry name" value="Subtilisin-like"/>
    <property type="match status" value="1"/>
</dbReference>
<evidence type="ECO:0000256" key="3">
    <source>
        <dbReference type="ARBA" id="ARBA00022801"/>
    </source>
</evidence>
<dbReference type="GO" id="GO:0006508">
    <property type="term" value="P:proteolysis"/>
    <property type="evidence" value="ECO:0007669"/>
    <property type="project" value="UniProtKB-KW"/>
</dbReference>
<dbReference type="AlphaFoldDB" id="A0A0L6JJE0"/>
<dbReference type="Pfam" id="PF00082">
    <property type="entry name" value="Peptidase_S8"/>
    <property type="match status" value="1"/>
</dbReference>
<dbReference type="RefSeq" id="WP_036945116.1">
    <property type="nucleotide sequence ID" value="NZ_JQKC01000043.1"/>
</dbReference>
<accession>A0A0L6JJE0</accession>
<evidence type="ECO:0000259" key="7">
    <source>
        <dbReference type="PROSITE" id="PS51766"/>
    </source>
</evidence>
<comment type="caution">
    <text evidence="8">The sequence shown here is derived from an EMBL/GenBank/DDBJ whole genome shotgun (WGS) entry which is preliminary data.</text>
</comment>
<dbReference type="EMBL" id="LGTC01000001">
    <property type="protein sequence ID" value="KNY25996.1"/>
    <property type="molecule type" value="Genomic_DNA"/>
</dbReference>
<dbReference type="InterPro" id="IPR036439">
    <property type="entry name" value="Dockerin_dom_sf"/>
</dbReference>
<sequence>MSFKKNMAKVLAVTTLVTGVLYGSQLVFANGKCTEAESNIKSKSSVKFAEGRVVVVFKEGYDVAADSKELKNIGVKSFQNLRKAKETGKTDRNSSKEKKSKKTLLLSLEDKSREGVLKAVKELNKQPNVVYAVPDFLIEFSSTTPNDVNYDALYGMNKIGAPQAWDKCTGSNEVVVGVIDTGIDYNHPDLIDNIWTNPGESGFTSDGKRKETDGVDNDGNGYIDDVHGFDFGETTEFINDPDPMDESIDGHGTHCAGIIAAKGNNGIGVTGVTWNTKVAALKIAKKNNSNYIAYYSSAVKAIDYATAMGFDITSNSWGVEKVRVDMLNLNSEWNELSPLLEAAVADGGLFVTSAGNRCANLDTSPNYPACYDLDNIIVVANSDVNDKLDSSSNWGNNSVDLAAPGSSIYSTIPGGKYGYLSGTSMAAPHVAGAAALLLSANRSLTTSQLKQIILSTVDNVDNLQVLTHGRLNVSKAINKVMGAVKIGDLNKDGYINNTDHNMLSKHLLGSTPLTYAQQKVAADVNGDGFINALDNGLFQKYLAGTITVFPAGSNFTYTYGDVDNDGAVTTDDSTIVFNYLSGKILLSNKQLLKADANGDNVVALEDTGLMQQYVNGSIANLPVGDL</sequence>
<dbReference type="InterPro" id="IPR036852">
    <property type="entry name" value="Peptidase_S8/S53_dom_sf"/>
</dbReference>
<evidence type="ECO:0000256" key="1">
    <source>
        <dbReference type="ARBA" id="ARBA00011073"/>
    </source>
</evidence>
<dbReference type="eggNOG" id="COG1404">
    <property type="taxonomic scope" value="Bacteria"/>
</dbReference>
<proteinExistence type="inferred from homology"/>
<dbReference type="InterPro" id="IPR034204">
    <property type="entry name" value="PfSUB1-like_cat_dom"/>
</dbReference>
<evidence type="ECO:0000256" key="2">
    <source>
        <dbReference type="ARBA" id="ARBA00022670"/>
    </source>
</evidence>
<keyword evidence="4 5" id="KW-0720">Serine protease</keyword>
<feature type="active site" description="Charge relay system" evidence="5">
    <location>
        <position position="180"/>
    </location>
</feature>
<dbReference type="InterPro" id="IPR051048">
    <property type="entry name" value="Peptidase_S8/S53_subtilisin"/>
</dbReference>
<dbReference type="InterPro" id="IPR000209">
    <property type="entry name" value="Peptidase_S8/S53_dom"/>
</dbReference>
<evidence type="ECO:0000256" key="5">
    <source>
        <dbReference type="PROSITE-ProRule" id="PRU01240"/>
    </source>
</evidence>
<dbReference type="SUPFAM" id="SSF63446">
    <property type="entry name" value="Type I dockerin domain"/>
    <property type="match status" value="2"/>
</dbReference>
<dbReference type="InterPro" id="IPR023828">
    <property type="entry name" value="Peptidase_S8_Ser-AS"/>
</dbReference>
<evidence type="ECO:0000313" key="8">
    <source>
        <dbReference type="EMBL" id="KNY25996.1"/>
    </source>
</evidence>
<feature type="active site" description="Charge relay system" evidence="5">
    <location>
        <position position="251"/>
    </location>
</feature>
<dbReference type="PANTHER" id="PTHR43399:SF4">
    <property type="entry name" value="CELL WALL-ASSOCIATED PROTEASE"/>
    <property type="match status" value="1"/>
</dbReference>
<comment type="similarity">
    <text evidence="1 5 6">Belongs to the peptidase S8 family.</text>
</comment>
<dbReference type="PROSITE" id="PS00448">
    <property type="entry name" value="CLOS_CELLULOSOME_RPT"/>
    <property type="match status" value="1"/>
</dbReference>
<dbReference type="Gene3D" id="1.10.1330.10">
    <property type="entry name" value="Dockerin domain"/>
    <property type="match status" value="2"/>
</dbReference>
<dbReference type="PANTHER" id="PTHR43399">
    <property type="entry name" value="SUBTILISIN-RELATED"/>
    <property type="match status" value="1"/>
</dbReference>
<dbReference type="PROSITE" id="PS00138">
    <property type="entry name" value="SUBTILASE_SER"/>
    <property type="match status" value="1"/>
</dbReference>
<organism evidence="8 9">
    <name type="scientific">Pseudobacteroides cellulosolvens ATCC 35603 = DSM 2933</name>
    <dbReference type="NCBI Taxonomy" id="398512"/>
    <lineage>
        <taxon>Bacteria</taxon>
        <taxon>Bacillati</taxon>
        <taxon>Bacillota</taxon>
        <taxon>Clostridia</taxon>
        <taxon>Eubacteriales</taxon>
        <taxon>Oscillospiraceae</taxon>
        <taxon>Pseudobacteroides</taxon>
    </lineage>
</organism>
<protein>
    <submittedName>
        <fullName evidence="8">Thermitase</fullName>
        <ecNumber evidence="8">3.4.21.66</ecNumber>
    </submittedName>
</protein>
<dbReference type="CDD" id="cd07473">
    <property type="entry name" value="Peptidases_S8_Subtilisin_like"/>
    <property type="match status" value="1"/>
</dbReference>
<dbReference type="GO" id="GO:0004553">
    <property type="term" value="F:hydrolase activity, hydrolyzing O-glycosyl compounds"/>
    <property type="evidence" value="ECO:0007669"/>
    <property type="project" value="InterPro"/>
</dbReference>
<dbReference type="Pfam" id="PF00404">
    <property type="entry name" value="Dockerin_1"/>
    <property type="match status" value="2"/>
</dbReference>
<dbReference type="GO" id="GO:0004252">
    <property type="term" value="F:serine-type endopeptidase activity"/>
    <property type="evidence" value="ECO:0007669"/>
    <property type="project" value="UniProtKB-UniRule"/>
</dbReference>
<gene>
    <name evidence="8" type="ORF">Bccel_1258</name>
</gene>
<keyword evidence="2 5" id="KW-0645">Protease</keyword>
<dbReference type="PROSITE" id="PS51766">
    <property type="entry name" value="DOCKERIN"/>
    <property type="match status" value="2"/>
</dbReference>
<dbReference type="STRING" id="398512.Bccel_1258"/>
<dbReference type="OrthoDB" id="9798386at2"/>
<dbReference type="InterPro" id="IPR015500">
    <property type="entry name" value="Peptidase_S8_subtilisin-rel"/>
</dbReference>
<dbReference type="InterPro" id="IPR023827">
    <property type="entry name" value="Peptidase_S8_Asp-AS"/>
</dbReference>
<keyword evidence="9" id="KW-1185">Reference proteome</keyword>
<dbReference type="PROSITE" id="PS00136">
    <property type="entry name" value="SUBTILASE_ASP"/>
    <property type="match status" value="1"/>
</dbReference>
<dbReference type="Proteomes" id="UP000036923">
    <property type="component" value="Unassembled WGS sequence"/>
</dbReference>
<reference evidence="9" key="1">
    <citation type="submission" date="2015-07" db="EMBL/GenBank/DDBJ databases">
        <title>Near-Complete Genome Sequence of the Cellulolytic Bacterium Bacteroides (Pseudobacteroides) cellulosolvens ATCC 35603.</title>
        <authorList>
            <person name="Dassa B."/>
            <person name="Utturkar S.M."/>
            <person name="Klingeman D.M."/>
            <person name="Hurt R.A."/>
            <person name="Keller M."/>
            <person name="Xu J."/>
            <person name="Reddy Y.H.K."/>
            <person name="Borovok I."/>
            <person name="Grinberg I.R."/>
            <person name="Lamed R."/>
            <person name="Zhivin O."/>
            <person name="Bayer E.A."/>
            <person name="Brown S.D."/>
        </authorList>
    </citation>
    <scope>NUCLEOTIDE SEQUENCE [LARGE SCALE GENOMIC DNA]</scope>
    <source>
        <strain evidence="9">DSM 2933</strain>
    </source>
</reference>
<dbReference type="Gene3D" id="3.40.50.200">
    <property type="entry name" value="Peptidase S8/S53 domain"/>
    <property type="match status" value="1"/>
</dbReference>
<evidence type="ECO:0000313" key="9">
    <source>
        <dbReference type="Proteomes" id="UP000036923"/>
    </source>
</evidence>
<dbReference type="PROSITE" id="PS00137">
    <property type="entry name" value="SUBTILASE_HIS"/>
    <property type="match status" value="1"/>
</dbReference>
<evidence type="ECO:0000256" key="4">
    <source>
        <dbReference type="ARBA" id="ARBA00022825"/>
    </source>
</evidence>
<dbReference type="PRINTS" id="PR00723">
    <property type="entry name" value="SUBTILISIN"/>
</dbReference>
<evidence type="ECO:0000256" key="6">
    <source>
        <dbReference type="RuleBase" id="RU003355"/>
    </source>
</evidence>
<name>A0A0L6JJE0_9FIRM</name>
<dbReference type="PROSITE" id="PS51892">
    <property type="entry name" value="SUBTILASE"/>
    <property type="match status" value="1"/>
</dbReference>
<keyword evidence="3 5" id="KW-0378">Hydrolase</keyword>
<dbReference type="GO" id="GO:0000272">
    <property type="term" value="P:polysaccharide catabolic process"/>
    <property type="evidence" value="ECO:0007669"/>
    <property type="project" value="InterPro"/>
</dbReference>
<dbReference type="InterPro" id="IPR022398">
    <property type="entry name" value="Peptidase_S8_His-AS"/>
</dbReference>
<feature type="active site" description="Charge relay system" evidence="5">
    <location>
        <position position="424"/>
    </location>
</feature>
<dbReference type="EC" id="3.4.21.66" evidence="8"/>
<dbReference type="PATRIC" id="fig|398512.5.peg.1304"/>